<evidence type="ECO:0000256" key="8">
    <source>
        <dbReference type="ARBA" id="ARBA00093763"/>
    </source>
</evidence>
<dbReference type="InterPro" id="IPR057596">
    <property type="entry name" value="RDRP_core"/>
</dbReference>
<dbReference type="InterPro" id="IPR058752">
    <property type="entry name" value="RDRP_C_head"/>
</dbReference>
<evidence type="ECO:0000256" key="6">
    <source>
        <dbReference type="ARBA" id="ARBA00023158"/>
    </source>
</evidence>
<evidence type="ECO:0000256" key="9">
    <source>
        <dbReference type="RuleBase" id="RU363098"/>
    </source>
</evidence>
<evidence type="ECO:0000256" key="4">
    <source>
        <dbReference type="ARBA" id="ARBA00022695"/>
    </source>
</evidence>
<dbReference type="GO" id="GO:0031380">
    <property type="term" value="C:nuclear RNA-directed RNA polymerase complex"/>
    <property type="evidence" value="ECO:0007669"/>
    <property type="project" value="TreeGrafter"/>
</dbReference>
<dbReference type="Pfam" id="PF26252">
    <property type="entry name" value="RdRP_helical"/>
    <property type="match status" value="1"/>
</dbReference>
<evidence type="ECO:0000256" key="2">
    <source>
        <dbReference type="ARBA" id="ARBA00022484"/>
    </source>
</evidence>
<dbReference type="GO" id="GO:0003723">
    <property type="term" value="F:RNA binding"/>
    <property type="evidence" value="ECO:0007669"/>
    <property type="project" value="UniProtKB-KW"/>
</dbReference>
<gene>
    <name evidence="14" type="ORF">CTI12_AA621800</name>
</gene>
<evidence type="ECO:0000259" key="11">
    <source>
        <dbReference type="Pfam" id="PF26249"/>
    </source>
</evidence>
<feature type="domain" description="RDRP C-terminal head" evidence="13">
    <location>
        <begin position="1040"/>
        <end position="1120"/>
    </location>
</feature>
<feature type="domain" description="RDRP helical" evidence="12">
    <location>
        <begin position="278"/>
        <end position="344"/>
    </location>
</feature>
<evidence type="ECO:0000313" key="15">
    <source>
        <dbReference type="Proteomes" id="UP000245207"/>
    </source>
</evidence>
<protein>
    <recommendedName>
        <fullName evidence="9">RNA-dependent RNA polymerase</fullName>
        <ecNumber evidence="9">2.7.7.48</ecNumber>
    </recommendedName>
</protein>
<keyword evidence="15" id="KW-1185">Reference proteome</keyword>
<dbReference type="OrthoDB" id="6513042at2759"/>
<keyword evidence="6 9" id="KW-0943">RNA-mediated gene silencing</keyword>
<comment type="caution">
    <text evidence="14">The sequence shown here is derived from an EMBL/GenBank/DDBJ whole genome shotgun (WGS) entry which is preliminary data.</text>
</comment>
<dbReference type="GO" id="GO:0030422">
    <property type="term" value="P:siRNA processing"/>
    <property type="evidence" value="ECO:0007669"/>
    <property type="project" value="TreeGrafter"/>
</dbReference>
<dbReference type="EC" id="2.7.7.48" evidence="9"/>
<name>A0A2U1KBM6_ARTAN</name>
<evidence type="ECO:0000256" key="3">
    <source>
        <dbReference type="ARBA" id="ARBA00022679"/>
    </source>
</evidence>
<dbReference type="PANTHER" id="PTHR23079:SF42">
    <property type="entry name" value="RNA-DEPENDENT RNA POLYMERASE"/>
    <property type="match status" value="1"/>
</dbReference>
<evidence type="ECO:0000259" key="10">
    <source>
        <dbReference type="Pfam" id="PF05183"/>
    </source>
</evidence>
<organism evidence="14 15">
    <name type="scientific">Artemisia annua</name>
    <name type="common">Sweet wormwood</name>
    <dbReference type="NCBI Taxonomy" id="35608"/>
    <lineage>
        <taxon>Eukaryota</taxon>
        <taxon>Viridiplantae</taxon>
        <taxon>Streptophyta</taxon>
        <taxon>Embryophyta</taxon>
        <taxon>Tracheophyta</taxon>
        <taxon>Spermatophyta</taxon>
        <taxon>Magnoliopsida</taxon>
        <taxon>eudicotyledons</taxon>
        <taxon>Gunneridae</taxon>
        <taxon>Pentapetalae</taxon>
        <taxon>asterids</taxon>
        <taxon>campanulids</taxon>
        <taxon>Asterales</taxon>
        <taxon>Asteraceae</taxon>
        <taxon>Asteroideae</taxon>
        <taxon>Anthemideae</taxon>
        <taxon>Artemisiinae</taxon>
        <taxon>Artemisia</taxon>
    </lineage>
</organism>
<feature type="domain" description="RDRP3-5 N-terminal" evidence="11">
    <location>
        <begin position="6"/>
        <end position="70"/>
    </location>
</feature>
<dbReference type="Proteomes" id="UP000245207">
    <property type="component" value="Unassembled WGS sequence"/>
</dbReference>
<comment type="function">
    <text evidence="8 9">Probably involved in the RNA silencing pathway and required for the generation of small interfering RNAs (siRNAs).</text>
</comment>
<evidence type="ECO:0000256" key="7">
    <source>
        <dbReference type="ARBA" id="ARBA00048744"/>
    </source>
</evidence>
<sequence>MEVVSLHPSVEQLITKICTQKNVEPPDISARRLLSTIAEESAIDILNKISLSSNIRNFSRYIFFMVNKQNSSQNNGVLSQKRSGSPLSCGTSQKYACYESPNSKQLVLSPCSPYNCKTIPEYYPCQKQVSFVNPPKTFTPVSCVPKRLTFSSVCGTEDAHNNSNISQQPIATQNVSYRFVGVGQTQHTLSPCSTSKRASPTYVSEFPFATQNGSQVSQQHTLLPSQSFGGATLGNVDVGCGSMVPNRVDNATRVNPMTQNQSDFESSLAISQQSLLLAELEFRKMFLAYSYVGRRKLEDVVYVQDAIEIKSMKTETMVDFEAKIWAKYGRAHCDPSDRAMHLDWDSGKTYLYHCYVSIDGTYRFKGPFLKMRRNHLQRVLGDDNVLIVQFTGDPDPDMPFNQQSWIAAKQTISGGISIGVRHYSLFAFKDGRGDNKKPKEFDKKKSRSSWAVKCYFVRHKSDASWDEKDYILFNKTMHEARCLFMHVHTTPSIAKYISRCSLALSNTIKLRVDLATVDVQRIEDIPCRDENGDIVCDKDGEPLIHTDGTGFISEDLAILCGKHFIEGKGSKDDSYEFVDLLKLEEESLGMEGDPPLLVQCRIFKDGYAIKGTLLVNKKLQPRTIQVRPSMIKVERDPTLLGSISCSSLEICSISRKPRKASLSKNLIALLTVGGVPKEYFMELLNKALQEAQKVSSSMRAAIRVGLNRAQMDDNATSVAMIGSGIPLDEPYLQHRLSILKNEEHKGLRGGKIPTDDSFYLYGTADPTGILNSDEVCVILENGHLSGEVLVYRNPGVHFGDIHILKARYVEPLKEFVGNAKYGIFFSTKGRRSVGSELANGDFDGDQYWVSQSSKLLHYFKASKPWEKTYFTPSVPSKKPSELSHDELEEELVDQLFATQKQNMVAGISADSLLTFEDQYIDLGTDDSEKQRLLEKMLKLTDLYYDALDAGKSGKRIEISKCLLPQKYPHFLEKNANKSYHSPSVLGLIYDTVKGYQYDNAPIKDVWKLPCFDVEIPAATMNLWKDRYKLYKLDMFDACQSGDESKNSSADIVNKKYKKMLYEAEDFAKSTRRIDDIYNEALAIYHICYNTANSFTIPDVKKCGFAWKVAGEALCSFYESKAPGRSIPFKLSVLSMLF</sequence>
<keyword evidence="4 9" id="KW-0548">Nucleotidyltransferase</keyword>
<dbReference type="EMBL" id="PKPP01023577">
    <property type="protein sequence ID" value="PWA34159.1"/>
    <property type="molecule type" value="Genomic_DNA"/>
</dbReference>
<evidence type="ECO:0000313" key="14">
    <source>
        <dbReference type="EMBL" id="PWA34159.1"/>
    </source>
</evidence>
<dbReference type="GO" id="GO:0003968">
    <property type="term" value="F:RNA-directed RNA polymerase activity"/>
    <property type="evidence" value="ECO:0007669"/>
    <property type="project" value="UniProtKB-KW"/>
</dbReference>
<evidence type="ECO:0000256" key="1">
    <source>
        <dbReference type="ARBA" id="ARBA00005762"/>
    </source>
</evidence>
<evidence type="ECO:0000256" key="5">
    <source>
        <dbReference type="ARBA" id="ARBA00022884"/>
    </source>
</evidence>
<dbReference type="AlphaFoldDB" id="A0A2U1KBM6"/>
<comment type="similarity">
    <text evidence="1 9">Belongs to the RdRP family.</text>
</comment>
<dbReference type="InterPro" id="IPR058751">
    <property type="entry name" value="RDRP_helical"/>
</dbReference>
<dbReference type="Pfam" id="PF05183">
    <property type="entry name" value="RdRP"/>
    <property type="match status" value="1"/>
</dbReference>
<dbReference type="STRING" id="35608.A0A2U1KBM6"/>
<keyword evidence="5 9" id="KW-0694">RNA-binding</keyword>
<dbReference type="Pfam" id="PF26249">
    <property type="entry name" value="4HB_RdRP3_N"/>
    <property type="match status" value="1"/>
</dbReference>
<keyword evidence="3 9" id="KW-0808">Transferase</keyword>
<reference evidence="14 15" key="1">
    <citation type="journal article" date="2018" name="Mol. Plant">
        <title>The genome of Artemisia annua provides insight into the evolution of Asteraceae family and artemisinin biosynthesis.</title>
        <authorList>
            <person name="Shen Q."/>
            <person name="Zhang L."/>
            <person name="Liao Z."/>
            <person name="Wang S."/>
            <person name="Yan T."/>
            <person name="Shi P."/>
            <person name="Liu M."/>
            <person name="Fu X."/>
            <person name="Pan Q."/>
            <person name="Wang Y."/>
            <person name="Lv Z."/>
            <person name="Lu X."/>
            <person name="Zhang F."/>
            <person name="Jiang W."/>
            <person name="Ma Y."/>
            <person name="Chen M."/>
            <person name="Hao X."/>
            <person name="Li L."/>
            <person name="Tang Y."/>
            <person name="Lv G."/>
            <person name="Zhou Y."/>
            <person name="Sun X."/>
            <person name="Brodelius P.E."/>
            <person name="Rose J.K.C."/>
            <person name="Tang K."/>
        </authorList>
    </citation>
    <scope>NUCLEOTIDE SEQUENCE [LARGE SCALE GENOMIC DNA]</scope>
    <source>
        <strain evidence="15">cv. Huhao1</strain>
        <tissue evidence="14">Leaf</tissue>
    </source>
</reference>
<feature type="domain" description="RDRP core" evidence="10">
    <location>
        <begin position="362"/>
        <end position="992"/>
    </location>
</feature>
<proteinExistence type="inferred from homology"/>
<keyword evidence="2 9" id="KW-0696">RNA-directed RNA polymerase</keyword>
<accession>A0A2U1KBM6</accession>
<evidence type="ECO:0000259" key="13">
    <source>
        <dbReference type="Pfam" id="PF26253"/>
    </source>
</evidence>
<comment type="catalytic activity">
    <reaction evidence="7 9">
        <text>RNA(n) + a ribonucleoside 5'-triphosphate = RNA(n+1) + diphosphate</text>
        <dbReference type="Rhea" id="RHEA:21248"/>
        <dbReference type="Rhea" id="RHEA-COMP:14527"/>
        <dbReference type="Rhea" id="RHEA-COMP:17342"/>
        <dbReference type="ChEBI" id="CHEBI:33019"/>
        <dbReference type="ChEBI" id="CHEBI:61557"/>
        <dbReference type="ChEBI" id="CHEBI:140395"/>
        <dbReference type="EC" id="2.7.7.48"/>
    </reaction>
</comment>
<dbReference type="PANTHER" id="PTHR23079">
    <property type="entry name" value="RNA-DEPENDENT RNA POLYMERASE"/>
    <property type="match status" value="1"/>
</dbReference>
<dbReference type="InterPro" id="IPR058697">
    <property type="entry name" value="RDRP3-5_N"/>
</dbReference>
<dbReference type="InterPro" id="IPR007855">
    <property type="entry name" value="RDRP"/>
</dbReference>
<dbReference type="Pfam" id="PF26253">
    <property type="entry name" value="RdRP_head"/>
    <property type="match status" value="1"/>
</dbReference>
<evidence type="ECO:0000259" key="12">
    <source>
        <dbReference type="Pfam" id="PF26252"/>
    </source>
</evidence>